<evidence type="ECO:0000313" key="2">
    <source>
        <dbReference type="EMBL" id="KMU83015.1"/>
    </source>
</evidence>
<sequence length="180" mass="19748">MAASMNKYAGASLGILATLSPYVDGPGGEIFRPVSYVTHRIHTEHVVEKIDAGKPPYPRFPSDPKDRDAITHTLWPLSDFLKYGSIKLTIDSDKFPRRRLSNHQSIMRARGAIPIFLTMDTPKVPKTSSENESRRTSFPASGNSVNKGVQSFESSTIPGANGMIPSFPQAPMGCDELRES</sequence>
<reference evidence="3" key="1">
    <citation type="journal article" date="2010" name="Genome Res.">
        <title>Population genomic sequencing of Coccidioides fungi reveals recent hybridization and transposon control.</title>
        <authorList>
            <person name="Neafsey D.E."/>
            <person name="Barker B.M."/>
            <person name="Sharpton T.J."/>
            <person name="Stajich J.E."/>
            <person name="Park D.J."/>
            <person name="Whiston E."/>
            <person name="Hung C.-Y."/>
            <person name="McMahan C."/>
            <person name="White J."/>
            <person name="Sykes S."/>
            <person name="Heiman D."/>
            <person name="Young S."/>
            <person name="Zeng Q."/>
            <person name="Abouelleil A."/>
            <person name="Aftuck L."/>
            <person name="Bessette D."/>
            <person name="Brown A."/>
            <person name="FitzGerald M."/>
            <person name="Lui A."/>
            <person name="Macdonald J.P."/>
            <person name="Priest M."/>
            <person name="Orbach M.J."/>
            <person name="Galgiani J.N."/>
            <person name="Kirkland T.N."/>
            <person name="Cole G.T."/>
            <person name="Birren B.W."/>
            <person name="Henn M.R."/>
            <person name="Taylor J.W."/>
            <person name="Rounsley S.D."/>
        </authorList>
    </citation>
    <scope>NUCLEOTIDE SEQUENCE [LARGE SCALE GENOMIC DNA]</scope>
    <source>
        <strain evidence="3">H538.4</strain>
    </source>
</reference>
<proteinExistence type="predicted"/>
<accession>A0A0J8RCS3</accession>
<dbReference type="VEuPathDB" id="FungiDB:CIHG_00797"/>
<name>A0A0J8RCS3_COCIT</name>
<gene>
    <name evidence="2" type="ORF">CIHG_00797</name>
</gene>
<evidence type="ECO:0000256" key="1">
    <source>
        <dbReference type="SAM" id="MobiDB-lite"/>
    </source>
</evidence>
<evidence type="ECO:0000313" key="3">
    <source>
        <dbReference type="Proteomes" id="UP000054563"/>
    </source>
</evidence>
<feature type="compositionally biased region" description="Polar residues" evidence="1">
    <location>
        <begin position="136"/>
        <end position="158"/>
    </location>
</feature>
<feature type="region of interest" description="Disordered" evidence="1">
    <location>
        <begin position="121"/>
        <end position="180"/>
    </location>
</feature>
<protein>
    <submittedName>
        <fullName evidence="2">Uncharacterized protein</fullName>
    </submittedName>
</protein>
<organism evidence="2 3">
    <name type="scientific">Coccidioides immitis H538.4</name>
    <dbReference type="NCBI Taxonomy" id="396776"/>
    <lineage>
        <taxon>Eukaryota</taxon>
        <taxon>Fungi</taxon>
        <taxon>Dikarya</taxon>
        <taxon>Ascomycota</taxon>
        <taxon>Pezizomycotina</taxon>
        <taxon>Eurotiomycetes</taxon>
        <taxon>Eurotiomycetidae</taxon>
        <taxon>Onygenales</taxon>
        <taxon>Onygenaceae</taxon>
        <taxon>Coccidioides</taxon>
    </lineage>
</organism>
<dbReference type="Proteomes" id="UP000054563">
    <property type="component" value="Unassembled WGS sequence"/>
</dbReference>
<dbReference type="AlphaFoldDB" id="A0A0J8RCS3"/>
<dbReference type="EMBL" id="DS016982">
    <property type="protein sequence ID" value="KMU83015.1"/>
    <property type="molecule type" value="Genomic_DNA"/>
</dbReference>